<dbReference type="AlphaFoldDB" id="A0A7N0TIF4"/>
<sequence length="64" mass="7138">MPSQPLGIHFLHRVLPVDVVDSRQTDNLPISDPDYRLRISAATSWVPSAEPSRRLSVDAPFESP</sequence>
<protein>
    <submittedName>
        <fullName evidence="1">Uncharacterized protein</fullName>
    </submittedName>
</protein>
<dbReference type="Gramene" id="Kaladp0037s0412.1.v1.1">
    <property type="protein sequence ID" value="Kaladp0037s0412.1.v1.1.CDS.1"/>
    <property type="gene ID" value="Kaladp0037s0412.v1.1"/>
</dbReference>
<organism evidence="1 2">
    <name type="scientific">Kalanchoe fedtschenkoi</name>
    <name type="common">Lavender scallops</name>
    <name type="synonym">South American air plant</name>
    <dbReference type="NCBI Taxonomy" id="63787"/>
    <lineage>
        <taxon>Eukaryota</taxon>
        <taxon>Viridiplantae</taxon>
        <taxon>Streptophyta</taxon>
        <taxon>Embryophyta</taxon>
        <taxon>Tracheophyta</taxon>
        <taxon>Spermatophyta</taxon>
        <taxon>Magnoliopsida</taxon>
        <taxon>eudicotyledons</taxon>
        <taxon>Gunneridae</taxon>
        <taxon>Pentapetalae</taxon>
        <taxon>Saxifragales</taxon>
        <taxon>Crassulaceae</taxon>
        <taxon>Kalanchoe</taxon>
    </lineage>
</organism>
<dbReference type="EnsemblPlants" id="Kaladp0037s0412.1.v1.1">
    <property type="protein sequence ID" value="Kaladp0037s0412.1.v1.1.CDS.1"/>
    <property type="gene ID" value="Kaladp0037s0412.v1.1"/>
</dbReference>
<reference evidence="1" key="1">
    <citation type="submission" date="2021-01" db="UniProtKB">
        <authorList>
            <consortium name="EnsemblPlants"/>
        </authorList>
    </citation>
    <scope>IDENTIFICATION</scope>
</reference>
<dbReference type="Proteomes" id="UP000594263">
    <property type="component" value="Unplaced"/>
</dbReference>
<name>A0A7N0TIF4_KALFE</name>
<evidence type="ECO:0000313" key="2">
    <source>
        <dbReference type="Proteomes" id="UP000594263"/>
    </source>
</evidence>
<evidence type="ECO:0000313" key="1">
    <source>
        <dbReference type="EnsemblPlants" id="Kaladp0037s0412.1.v1.1.CDS.1"/>
    </source>
</evidence>
<proteinExistence type="predicted"/>
<accession>A0A7N0TIF4</accession>
<keyword evidence="2" id="KW-1185">Reference proteome</keyword>